<sequence>MRRMLAAVTAALAVGLALVGCGPNPDRFAHDVSEAVVAAHPAIRDAYVSGHIGGTTEVLEDRYGTWEQLHEEG</sequence>
<dbReference type="EMBL" id="PGFF01000001">
    <property type="protein sequence ID" value="PJJ72978.1"/>
    <property type="molecule type" value="Genomic_DNA"/>
</dbReference>
<comment type="caution">
    <text evidence="2">The sequence shown here is derived from an EMBL/GenBank/DDBJ whole genome shotgun (WGS) entry which is preliminary data.</text>
</comment>
<name>A0A2M9CM85_9MICO</name>
<accession>A0A2M9CM85</accession>
<organism evidence="2 3">
    <name type="scientific">Diaminobutyricimonas aerilata</name>
    <dbReference type="NCBI Taxonomy" id="1162967"/>
    <lineage>
        <taxon>Bacteria</taxon>
        <taxon>Bacillati</taxon>
        <taxon>Actinomycetota</taxon>
        <taxon>Actinomycetes</taxon>
        <taxon>Micrococcales</taxon>
        <taxon>Microbacteriaceae</taxon>
        <taxon>Diaminobutyricimonas</taxon>
    </lineage>
</organism>
<keyword evidence="3" id="KW-1185">Reference proteome</keyword>
<gene>
    <name evidence="2" type="ORF">CLV46_2558</name>
</gene>
<evidence type="ECO:0000256" key="1">
    <source>
        <dbReference type="SAM" id="SignalP"/>
    </source>
</evidence>
<keyword evidence="1" id="KW-0732">Signal</keyword>
<dbReference type="Proteomes" id="UP000228758">
    <property type="component" value="Unassembled WGS sequence"/>
</dbReference>
<evidence type="ECO:0000313" key="2">
    <source>
        <dbReference type="EMBL" id="PJJ72978.1"/>
    </source>
</evidence>
<feature type="signal peptide" evidence="1">
    <location>
        <begin position="1"/>
        <end position="19"/>
    </location>
</feature>
<dbReference type="RefSeq" id="WP_157802323.1">
    <property type="nucleotide sequence ID" value="NZ_PGFF01000001.1"/>
</dbReference>
<feature type="chain" id="PRO_5039523138" evidence="1">
    <location>
        <begin position="20"/>
        <end position="73"/>
    </location>
</feature>
<protein>
    <submittedName>
        <fullName evidence="2">Uncharacterized protein</fullName>
    </submittedName>
</protein>
<reference evidence="2 3" key="1">
    <citation type="submission" date="2017-11" db="EMBL/GenBank/DDBJ databases">
        <title>Genomic Encyclopedia of Archaeal and Bacterial Type Strains, Phase II (KMG-II): From Individual Species to Whole Genera.</title>
        <authorList>
            <person name="Goeker M."/>
        </authorList>
    </citation>
    <scope>NUCLEOTIDE SEQUENCE [LARGE SCALE GENOMIC DNA]</scope>
    <source>
        <strain evidence="2 3">DSM 27393</strain>
    </source>
</reference>
<dbReference type="AlphaFoldDB" id="A0A2M9CM85"/>
<dbReference type="PROSITE" id="PS51257">
    <property type="entry name" value="PROKAR_LIPOPROTEIN"/>
    <property type="match status" value="1"/>
</dbReference>
<evidence type="ECO:0000313" key="3">
    <source>
        <dbReference type="Proteomes" id="UP000228758"/>
    </source>
</evidence>
<proteinExistence type="predicted"/>